<sequence>MPEGAAGALAAVRDYKSKAYDAPPGPRWSREALANAVGWRLLEALDTQGAEAATRLLHRIADEIDAFHQLELLADLAAGLHLRQDIAPDLLGPLAATASTLAYAKARGSGGWRSFAGKDGLDLWQQANSADPATAAHNLAEQVAFAVTEASYNSTIGVSQALVSAFSVRPPHASPSTVSAFSCWDAACDVITHRLPGRAHLGYGAYHPAPEPATQHDIDTALCKLALATIALPERGDKRRALLAATVLLAGRPSQAQAALAHVLSFNLGSGP</sequence>
<evidence type="ECO:0000313" key="2">
    <source>
        <dbReference type="Proteomes" id="UP001596096"/>
    </source>
</evidence>
<comment type="caution">
    <text evidence="1">The sequence shown here is derived from an EMBL/GenBank/DDBJ whole genome shotgun (WGS) entry which is preliminary data.</text>
</comment>
<gene>
    <name evidence="1" type="ORF">ACFPUY_00705</name>
</gene>
<organism evidence="1 2">
    <name type="scientific">Nonomuraea harbinensis</name>
    <dbReference type="NCBI Taxonomy" id="1286938"/>
    <lineage>
        <taxon>Bacteria</taxon>
        <taxon>Bacillati</taxon>
        <taxon>Actinomycetota</taxon>
        <taxon>Actinomycetes</taxon>
        <taxon>Streptosporangiales</taxon>
        <taxon>Streptosporangiaceae</taxon>
        <taxon>Nonomuraea</taxon>
    </lineage>
</organism>
<evidence type="ECO:0008006" key="3">
    <source>
        <dbReference type="Google" id="ProtNLM"/>
    </source>
</evidence>
<keyword evidence="2" id="KW-1185">Reference proteome</keyword>
<accession>A0ABW1BK62</accession>
<proteinExistence type="predicted"/>
<dbReference type="RefSeq" id="WP_219550564.1">
    <property type="nucleotide sequence ID" value="NZ_JAHKRN010000060.1"/>
</dbReference>
<dbReference type="EMBL" id="JBHSNW010000001">
    <property type="protein sequence ID" value="MFC5813586.1"/>
    <property type="molecule type" value="Genomic_DNA"/>
</dbReference>
<name>A0ABW1BK62_9ACTN</name>
<evidence type="ECO:0000313" key="1">
    <source>
        <dbReference type="EMBL" id="MFC5813586.1"/>
    </source>
</evidence>
<protein>
    <recommendedName>
        <fullName evidence="3">ADP-ribosylglycohydrolase family protein</fullName>
    </recommendedName>
</protein>
<reference evidence="2" key="1">
    <citation type="journal article" date="2019" name="Int. J. Syst. Evol. Microbiol.">
        <title>The Global Catalogue of Microorganisms (GCM) 10K type strain sequencing project: providing services to taxonomists for standard genome sequencing and annotation.</title>
        <authorList>
            <consortium name="The Broad Institute Genomics Platform"/>
            <consortium name="The Broad Institute Genome Sequencing Center for Infectious Disease"/>
            <person name="Wu L."/>
            <person name="Ma J."/>
        </authorList>
    </citation>
    <scope>NUCLEOTIDE SEQUENCE [LARGE SCALE GENOMIC DNA]</scope>
    <source>
        <strain evidence="2">CGMCC 4.7106</strain>
    </source>
</reference>
<dbReference type="Proteomes" id="UP001596096">
    <property type="component" value="Unassembled WGS sequence"/>
</dbReference>